<keyword evidence="5" id="KW-1185">Reference proteome</keyword>
<feature type="signal peptide" evidence="3">
    <location>
        <begin position="1"/>
        <end position="24"/>
    </location>
</feature>
<feature type="chain" id="PRO_5045122824" evidence="3">
    <location>
        <begin position="25"/>
        <end position="365"/>
    </location>
</feature>
<evidence type="ECO:0000313" key="4">
    <source>
        <dbReference type="EMBL" id="KAH9842352.1"/>
    </source>
</evidence>
<organism evidence="4 5">
    <name type="scientific">Rhodofomes roseus</name>
    <dbReference type="NCBI Taxonomy" id="34475"/>
    <lineage>
        <taxon>Eukaryota</taxon>
        <taxon>Fungi</taxon>
        <taxon>Dikarya</taxon>
        <taxon>Basidiomycota</taxon>
        <taxon>Agaricomycotina</taxon>
        <taxon>Agaricomycetes</taxon>
        <taxon>Polyporales</taxon>
        <taxon>Rhodofomes</taxon>
    </lineage>
</organism>
<gene>
    <name evidence="4" type="ORF">C8Q71DRAFT_199785</name>
</gene>
<evidence type="ECO:0000256" key="2">
    <source>
        <dbReference type="SAM" id="Phobius"/>
    </source>
</evidence>
<keyword evidence="2" id="KW-0472">Membrane</keyword>
<evidence type="ECO:0000256" key="3">
    <source>
        <dbReference type="SAM" id="SignalP"/>
    </source>
</evidence>
<accession>A0ABQ8KU33</accession>
<feature type="region of interest" description="Disordered" evidence="1">
    <location>
        <begin position="194"/>
        <end position="228"/>
    </location>
</feature>
<evidence type="ECO:0000313" key="5">
    <source>
        <dbReference type="Proteomes" id="UP000814176"/>
    </source>
</evidence>
<comment type="caution">
    <text evidence="4">The sequence shown here is derived from an EMBL/GenBank/DDBJ whole genome shotgun (WGS) entry which is preliminary data.</text>
</comment>
<proteinExistence type="predicted"/>
<protein>
    <submittedName>
        <fullName evidence="4">Uncharacterized protein</fullName>
    </submittedName>
</protein>
<sequence>MFTLCFRLCLLLLPALLRLWYVLAETRTIDDTYGDSVTRAAPAYSSADCWDQGPNCTECFLHPDATKIHNGTWHDTSSNTCHGANANDPYEAGHNVTLSFIGTSLTVYCIMVSQGPTTWPTNVSFSLDGEVSYRAFPVNSDGDTYEFSYQVPVYGNTSLSNTPHTHTFTMTALQGLSGSTLLFDYATYNYEGEQSSSQTSQVQTSSTSSLGASSTTSAASTQSPDPAASHQVGAIAGGVVGGFASIALCFFFVIFAWRRWRTRHSRDMVDVTAFEPFVSRPGPAVPVPNPLFRKAPPTAIISGDRTYQTVPLRPFSCYRRPHIPVSLLSSANLSTCSVELLSFKLYSPCCPIAYTFVRSIARPLY</sequence>
<dbReference type="RefSeq" id="XP_047783399.1">
    <property type="nucleotide sequence ID" value="XM_047916949.1"/>
</dbReference>
<dbReference type="GeneID" id="71997681"/>
<evidence type="ECO:0000256" key="1">
    <source>
        <dbReference type="SAM" id="MobiDB-lite"/>
    </source>
</evidence>
<reference evidence="4 5" key="1">
    <citation type="journal article" date="2021" name="Environ. Microbiol.">
        <title>Gene family expansions and transcriptome signatures uncover fungal adaptations to wood decay.</title>
        <authorList>
            <person name="Hage H."/>
            <person name="Miyauchi S."/>
            <person name="Viragh M."/>
            <person name="Drula E."/>
            <person name="Min B."/>
            <person name="Chaduli D."/>
            <person name="Navarro D."/>
            <person name="Favel A."/>
            <person name="Norest M."/>
            <person name="Lesage-Meessen L."/>
            <person name="Balint B."/>
            <person name="Merenyi Z."/>
            <person name="de Eugenio L."/>
            <person name="Morin E."/>
            <person name="Martinez A.T."/>
            <person name="Baldrian P."/>
            <person name="Stursova M."/>
            <person name="Martinez M.J."/>
            <person name="Novotny C."/>
            <person name="Magnuson J.K."/>
            <person name="Spatafora J.W."/>
            <person name="Maurice S."/>
            <person name="Pangilinan J."/>
            <person name="Andreopoulos W."/>
            <person name="LaButti K."/>
            <person name="Hundley H."/>
            <person name="Na H."/>
            <person name="Kuo A."/>
            <person name="Barry K."/>
            <person name="Lipzen A."/>
            <person name="Henrissat B."/>
            <person name="Riley R."/>
            <person name="Ahrendt S."/>
            <person name="Nagy L.G."/>
            <person name="Grigoriev I.V."/>
            <person name="Martin F."/>
            <person name="Rosso M.N."/>
        </authorList>
    </citation>
    <scope>NUCLEOTIDE SEQUENCE [LARGE SCALE GENOMIC DNA]</scope>
    <source>
        <strain evidence="4 5">CIRM-BRFM 1785</strain>
    </source>
</reference>
<keyword evidence="2" id="KW-0812">Transmembrane</keyword>
<dbReference type="Proteomes" id="UP000814176">
    <property type="component" value="Unassembled WGS sequence"/>
</dbReference>
<name>A0ABQ8KU33_9APHY</name>
<feature type="transmembrane region" description="Helical" evidence="2">
    <location>
        <begin position="232"/>
        <end position="257"/>
    </location>
</feature>
<keyword evidence="2" id="KW-1133">Transmembrane helix</keyword>
<dbReference type="EMBL" id="JADCUA010000002">
    <property type="protein sequence ID" value="KAH9842352.1"/>
    <property type="molecule type" value="Genomic_DNA"/>
</dbReference>
<keyword evidence="3" id="KW-0732">Signal</keyword>